<evidence type="ECO:0000313" key="1">
    <source>
        <dbReference type="EMBL" id="AYG78881.1"/>
    </source>
</evidence>
<dbReference type="AlphaFoldDB" id="A0A387H8C3"/>
<dbReference type="Proteomes" id="UP000271554">
    <property type="component" value="Chromosome"/>
</dbReference>
<sequence>MSSTLHDASLVAENTDVIQQIDPLFDVLSSTVPYRSDLVRLAAGTLAAVRLPSHLPAEWCAELVRALDDCEFDTYDERRIFPPVTKLGPAVFDYYLDHAIRAEYWEHAEQSRRTWKRIVGDNDPLDTLISELRLIWQGPVEAATVGGRELFVGMVRELTGGARMHFDELMREFPGVVDQELVAQFGFNCYISVPEEGGELVVYRRRWKPSDERERIGYGWSERIAADEPRVMVKPGVGDSVWFDSRNFHSITPNTAGRRLSIAFFCGVTPENKLVLWS</sequence>
<name>A0A387H8C3_9ACTN</name>
<dbReference type="SUPFAM" id="SSF51197">
    <property type="entry name" value="Clavaminate synthase-like"/>
    <property type="match status" value="1"/>
</dbReference>
<protein>
    <submittedName>
        <fullName evidence="1">Uncharacterized protein</fullName>
    </submittedName>
</protein>
<reference evidence="1 2" key="1">
    <citation type="submission" date="2018-10" db="EMBL/GenBank/DDBJ databases">
        <title>Relationship between Morphology and Antimicrobial Activity in Streptomyces.</title>
        <authorList>
            <person name="Kang H.J."/>
            <person name="Kim S.B."/>
        </authorList>
    </citation>
    <scope>NUCLEOTIDE SEQUENCE [LARGE SCALE GENOMIC DNA]</scope>
    <source>
        <strain evidence="1 2">BH38</strain>
    </source>
</reference>
<dbReference type="InterPro" id="IPR055091">
    <property type="entry name" value="WelO5-like"/>
</dbReference>
<dbReference type="KEGG" id="shun:DWB77_00990"/>
<gene>
    <name evidence="1" type="ORF">DWB77_00990</name>
</gene>
<accession>A0A387H8C3</accession>
<dbReference type="Pfam" id="PF22814">
    <property type="entry name" value="WelO5"/>
    <property type="match status" value="1"/>
</dbReference>
<keyword evidence="2" id="KW-1185">Reference proteome</keyword>
<evidence type="ECO:0000313" key="2">
    <source>
        <dbReference type="Proteomes" id="UP000271554"/>
    </source>
</evidence>
<dbReference type="Gene3D" id="2.60.120.620">
    <property type="entry name" value="q2cbj1_9rhob like domain"/>
    <property type="match status" value="1"/>
</dbReference>
<dbReference type="EMBL" id="CP032698">
    <property type="protein sequence ID" value="AYG78881.1"/>
    <property type="molecule type" value="Genomic_DNA"/>
</dbReference>
<dbReference type="RefSeq" id="WP_120720067.1">
    <property type="nucleotide sequence ID" value="NZ_CP032698.1"/>
</dbReference>
<dbReference type="OrthoDB" id="6532393at2"/>
<organism evidence="1 2">
    <name type="scientific">Streptomyces hundungensis</name>
    <dbReference type="NCBI Taxonomy" id="1077946"/>
    <lineage>
        <taxon>Bacteria</taxon>
        <taxon>Bacillati</taxon>
        <taxon>Actinomycetota</taxon>
        <taxon>Actinomycetes</taxon>
        <taxon>Kitasatosporales</taxon>
        <taxon>Streptomycetaceae</taxon>
        <taxon>Streptomyces</taxon>
    </lineage>
</organism>
<proteinExistence type="predicted"/>